<protein>
    <submittedName>
        <fullName evidence="2">M15 family metallopeptidase</fullName>
    </submittedName>
</protein>
<reference evidence="2 3" key="1">
    <citation type="submission" date="2024-03" db="EMBL/GenBank/DDBJ databases">
        <title>Aquirufa genome sequencing.</title>
        <authorList>
            <person name="Pitt A."/>
            <person name="Hahn M.W."/>
        </authorList>
    </citation>
    <scope>NUCLEOTIDE SEQUENCE [LARGE SCALE GENOMIC DNA]</scope>
    <source>
        <strain evidence="2 3">HETE-83D</strain>
    </source>
</reference>
<proteinExistence type="predicted"/>
<name>A0ABW6DP71_9BACT</name>
<comment type="caution">
    <text evidence="2">The sequence shown here is derived from an EMBL/GenBank/DDBJ whole genome shotgun (WGS) entry which is preliminary data.</text>
</comment>
<dbReference type="Gene3D" id="3.30.1380.10">
    <property type="match status" value="1"/>
</dbReference>
<evidence type="ECO:0000313" key="2">
    <source>
        <dbReference type="EMBL" id="MFD3409145.1"/>
    </source>
</evidence>
<dbReference type="RefSeq" id="WP_377981479.1">
    <property type="nucleotide sequence ID" value="NZ_JBBKXX010000003.1"/>
</dbReference>
<gene>
    <name evidence="2" type="ORF">SKC37_10780</name>
</gene>
<feature type="domain" description="Peptidase M15C" evidence="1">
    <location>
        <begin position="131"/>
        <end position="188"/>
    </location>
</feature>
<evidence type="ECO:0000259" key="1">
    <source>
        <dbReference type="Pfam" id="PF13539"/>
    </source>
</evidence>
<dbReference type="Pfam" id="PF13539">
    <property type="entry name" value="Peptidase_M15_4"/>
    <property type="match status" value="1"/>
</dbReference>
<organism evidence="2 3">
    <name type="scientific">Aquirufa esocilacus</name>
    <dbReference type="NCBI Taxonomy" id="3096513"/>
    <lineage>
        <taxon>Bacteria</taxon>
        <taxon>Pseudomonadati</taxon>
        <taxon>Bacteroidota</taxon>
        <taxon>Cytophagia</taxon>
        <taxon>Cytophagales</taxon>
        <taxon>Flectobacillaceae</taxon>
        <taxon>Aquirufa</taxon>
    </lineage>
</organism>
<accession>A0ABW6DP71</accession>
<dbReference type="InterPro" id="IPR039561">
    <property type="entry name" value="Peptidase_M15C"/>
</dbReference>
<dbReference type="EMBL" id="JBBKXX010000003">
    <property type="protein sequence ID" value="MFD3409145.1"/>
    <property type="molecule type" value="Genomic_DNA"/>
</dbReference>
<sequence length="301" mass="34950">MILIGFFHFVLFFFGFEEPKAKHRICENTKLEKLDWDDFKWLYKQQDSTVLQDSITSYVFIRVNTDGTQETKVSPELHTPWLTLLAAEIDSFQIKRDSLLTLIRTPYKLKYTSNLRDKEEQLALQKKGYSKAFVSFHNFGLAADGSIARKGKALRRGEIYDQYGAKAKKIGLFWGGDFVGFPDPGHIQAFYNSAKLLQKYPDLALEYEPFKQAYERNYFKKVDMGQQDQVKDTRDLLNEMNRLRENQPCACSQAIPFPASAATLQVSPNTMTVVANLKEQYIFIQRGSFGYFYPMGRWKLR</sequence>
<dbReference type="SUPFAM" id="SSF55166">
    <property type="entry name" value="Hedgehog/DD-peptidase"/>
    <property type="match status" value="1"/>
</dbReference>
<dbReference type="InterPro" id="IPR009045">
    <property type="entry name" value="Zn_M74/Hedgehog-like"/>
</dbReference>
<evidence type="ECO:0000313" key="3">
    <source>
        <dbReference type="Proteomes" id="UP001598019"/>
    </source>
</evidence>
<dbReference type="Proteomes" id="UP001598019">
    <property type="component" value="Unassembled WGS sequence"/>
</dbReference>
<keyword evidence="3" id="KW-1185">Reference proteome</keyword>